<evidence type="ECO:0000259" key="2">
    <source>
        <dbReference type="Pfam" id="PF08669"/>
    </source>
</evidence>
<feature type="domain" description="Aminomethyltransferase C-terminal" evidence="2">
    <location>
        <begin position="695"/>
        <end position="775"/>
    </location>
</feature>
<evidence type="ECO:0000313" key="5">
    <source>
        <dbReference type="Proteomes" id="UP001375743"/>
    </source>
</evidence>
<dbReference type="InterPro" id="IPR028896">
    <property type="entry name" value="GcvT/YgfZ/DmdA"/>
</dbReference>
<proteinExistence type="predicted"/>
<dbReference type="Pfam" id="PF09347">
    <property type="entry name" value="DUF1989"/>
    <property type="match status" value="1"/>
</dbReference>
<evidence type="ECO:0000259" key="3">
    <source>
        <dbReference type="Pfam" id="PF09347"/>
    </source>
</evidence>
<reference evidence="4 5" key="1">
    <citation type="submission" date="2024-01" db="EMBL/GenBank/DDBJ databases">
        <title>Multi-omics insights into the function and evolution of sodium benzoate biodegradation pathways in Benzoatithermus flavus gen. nov., sp. nov. from hot spring.</title>
        <authorList>
            <person name="Hu C.-J."/>
            <person name="Li W.-J."/>
        </authorList>
    </citation>
    <scope>NUCLEOTIDE SEQUENCE [LARGE SCALE GENOMIC DNA]</scope>
    <source>
        <strain evidence="4 5">SYSU G07066</strain>
    </source>
</reference>
<dbReference type="InterPro" id="IPR013977">
    <property type="entry name" value="GcvT_C"/>
</dbReference>
<dbReference type="SUPFAM" id="SSF103025">
    <property type="entry name" value="Folate-binding domain"/>
    <property type="match status" value="1"/>
</dbReference>
<dbReference type="PANTHER" id="PTHR43757:SF2">
    <property type="entry name" value="AMINOMETHYLTRANSFERASE, MITOCHONDRIAL"/>
    <property type="match status" value="1"/>
</dbReference>
<comment type="caution">
    <text evidence="4">The sequence shown here is derived from an EMBL/GenBank/DDBJ whole genome shotgun (WGS) entry which is preliminary data.</text>
</comment>
<keyword evidence="5" id="KW-1185">Reference proteome</keyword>
<sequence>MTEPTAIVSPRRPRVLTPGLTALDPGVERYVVRGGGVHAVALEAGDAVELVDLHGGQSCELVLFAPDGSDALEALGLRAAGPAGGIQAILAGEGEDVQRVRAGLARRGLDFGRVGSARLFGPETAPGEEVGLRASEAGYLVVAAPGAPMSPWEQSPPTDLLLFIRRARPPQPGEVRLPEPLAEPRLDLHIAPASVEPYVVRAGEYIQIIDIQGRQCSDFVAFQERALERGLVRGLDNLTTRTLLGVAYPRPGLLSKFFDADMNPLVEVVQDTVGRHDSFNLACTARYYEDQGYFGHVNCSDNFSRQLAAYGIGAQKGWPAINLFFNTNVDANSNIWFDEPWSRPGDYVLLRALTDLVCASSACPCDIDPANGWVLTDIQVRVYPEKNLFKRAVAYRMTPDAPAELTKETGFHPRTAALTRDFVEYRGYWLPATFARNGPIDEYWACRERCVAIDLSPLRKFEVLGPDAETLLQRTLTRDVRKLGEGQVVYAAMCYEHGGMIDDGTLFRHGPNAFRWIGGDDYGGIWLQQQAKDLGLDAHVKPATGQIHNLSVQGPCSREILREIVWTPPGRAALDELGWFRFTIGRIGGFQGIPVVVSRTGYTGELGYEIFCHPNDAPAVWDAVMRAGEPFGILPMGLNALDMVRIEAGLAFAGHEFDSTTDPFEAGIGFVVARKDDDWIGKEALARRKANPRARLVGLALSSNELAAKGDPVFLGRAQVGQVTSAVRSPLLKQSLALARVDVAHAGIGTALEVGKLDGLQKRLPATVVRFPFYDPEKIRVRA</sequence>
<dbReference type="RefSeq" id="WP_418159104.1">
    <property type="nucleotide sequence ID" value="NZ_JBBLZC010000007.1"/>
</dbReference>
<feature type="domain" description="DUF1989" evidence="3">
    <location>
        <begin position="190"/>
        <end position="357"/>
    </location>
</feature>
<dbReference type="InterPro" id="IPR027266">
    <property type="entry name" value="TrmE/GcvT-like"/>
</dbReference>
<evidence type="ECO:0000259" key="1">
    <source>
        <dbReference type="Pfam" id="PF01571"/>
    </source>
</evidence>
<dbReference type="EMBL" id="JBBLZC010000007">
    <property type="protein sequence ID" value="MEK0083257.1"/>
    <property type="molecule type" value="Genomic_DNA"/>
</dbReference>
<dbReference type="Proteomes" id="UP001375743">
    <property type="component" value="Unassembled WGS sequence"/>
</dbReference>
<dbReference type="PANTHER" id="PTHR43757">
    <property type="entry name" value="AMINOMETHYLTRANSFERASE"/>
    <property type="match status" value="1"/>
</dbReference>
<dbReference type="Pfam" id="PF08669">
    <property type="entry name" value="GCV_T_C"/>
    <property type="match status" value="1"/>
</dbReference>
<dbReference type="InterPro" id="IPR018959">
    <property type="entry name" value="DUF1989"/>
</dbReference>
<evidence type="ECO:0000313" key="4">
    <source>
        <dbReference type="EMBL" id="MEK0083257.1"/>
    </source>
</evidence>
<protein>
    <submittedName>
        <fullName evidence="4">DUF1989 domain-containing protein</fullName>
    </submittedName>
</protein>
<dbReference type="Gene3D" id="3.30.1360.120">
    <property type="entry name" value="Probable tRNA modification gtpase trme, domain 1"/>
    <property type="match status" value="1"/>
</dbReference>
<gene>
    <name evidence="4" type="ORF">U1T56_08835</name>
</gene>
<name>A0ABU8XPW3_9PROT</name>
<dbReference type="Pfam" id="PF01571">
    <property type="entry name" value="GCV_T"/>
    <property type="match status" value="1"/>
</dbReference>
<dbReference type="InterPro" id="IPR029043">
    <property type="entry name" value="GcvT/YgfZ_C"/>
</dbReference>
<organism evidence="4 5">
    <name type="scientific">Benzoatithermus flavus</name>
    <dbReference type="NCBI Taxonomy" id="3108223"/>
    <lineage>
        <taxon>Bacteria</taxon>
        <taxon>Pseudomonadati</taxon>
        <taxon>Pseudomonadota</taxon>
        <taxon>Alphaproteobacteria</taxon>
        <taxon>Geminicoccales</taxon>
        <taxon>Geminicoccaceae</taxon>
        <taxon>Benzoatithermus</taxon>
    </lineage>
</organism>
<dbReference type="InterPro" id="IPR006222">
    <property type="entry name" value="GCVT_N"/>
</dbReference>
<accession>A0ABU8XPW3</accession>
<feature type="domain" description="GCVT N-terminal" evidence="1">
    <location>
        <begin position="412"/>
        <end position="674"/>
    </location>
</feature>
<dbReference type="SUPFAM" id="SSF101790">
    <property type="entry name" value="Aminomethyltransferase beta-barrel domain"/>
    <property type="match status" value="1"/>
</dbReference>